<sequence>MGEDCIECHFRRVGVLLLIRSGAKTHWWKAPNLCKEIDLQASKRNIKADQIVIKLRKRQTGEQWSDLTDEKDKYQKMREYRINHGDLKGATTEELLADMYQHANDEDRAGLRDAMRVNREKREEDTRKARDGS</sequence>
<accession>A0A7S2AIG4</accession>
<dbReference type="EMBL" id="HBGQ01007918">
    <property type="protein sequence ID" value="CAD9368806.1"/>
    <property type="molecule type" value="Transcribed_RNA"/>
</dbReference>
<gene>
    <name evidence="2" type="ORF">AAND1436_LOCUS3921</name>
</gene>
<dbReference type="SUPFAM" id="SSF49764">
    <property type="entry name" value="HSP20-like chaperones"/>
    <property type="match status" value="1"/>
</dbReference>
<dbReference type="InterPro" id="IPR008978">
    <property type="entry name" value="HSP20-like_chaperone"/>
</dbReference>
<dbReference type="Gene3D" id="2.60.40.790">
    <property type="match status" value="1"/>
</dbReference>
<evidence type="ECO:0000313" key="2">
    <source>
        <dbReference type="EMBL" id="CAD9368806.1"/>
    </source>
</evidence>
<evidence type="ECO:0008006" key="3">
    <source>
        <dbReference type="Google" id="ProtNLM"/>
    </source>
</evidence>
<dbReference type="GO" id="GO:0005634">
    <property type="term" value="C:nucleus"/>
    <property type="evidence" value="ECO:0007669"/>
    <property type="project" value="TreeGrafter"/>
</dbReference>
<dbReference type="PANTHER" id="PTHR13164:SF6">
    <property type="entry name" value="CS DOMAIN-CONTAINING PROTEIN"/>
    <property type="match status" value="1"/>
</dbReference>
<name>A0A7S2AIG4_9DINO</name>
<evidence type="ECO:0000256" key="1">
    <source>
        <dbReference type="SAM" id="MobiDB-lite"/>
    </source>
</evidence>
<feature type="region of interest" description="Disordered" evidence="1">
    <location>
        <begin position="107"/>
        <end position="133"/>
    </location>
</feature>
<organism evidence="2">
    <name type="scientific">Alexandrium andersonii</name>
    <dbReference type="NCBI Taxonomy" id="327968"/>
    <lineage>
        <taxon>Eukaryota</taxon>
        <taxon>Sar</taxon>
        <taxon>Alveolata</taxon>
        <taxon>Dinophyceae</taxon>
        <taxon>Gonyaulacales</taxon>
        <taxon>Pyrocystaceae</taxon>
        <taxon>Alexandrium</taxon>
    </lineage>
</organism>
<proteinExistence type="predicted"/>
<dbReference type="InterPro" id="IPR052289">
    <property type="entry name" value="Calcyclin-binding_UBL-bridge"/>
</dbReference>
<dbReference type="AlphaFoldDB" id="A0A7S2AIG4"/>
<protein>
    <recommendedName>
        <fullName evidence="3">CS domain-containing protein</fullName>
    </recommendedName>
</protein>
<reference evidence="2" key="1">
    <citation type="submission" date="2021-01" db="EMBL/GenBank/DDBJ databases">
        <authorList>
            <person name="Corre E."/>
            <person name="Pelletier E."/>
            <person name="Niang G."/>
            <person name="Scheremetjew M."/>
            <person name="Finn R."/>
            <person name="Kale V."/>
            <person name="Holt S."/>
            <person name="Cochrane G."/>
            <person name="Meng A."/>
            <person name="Brown T."/>
            <person name="Cohen L."/>
        </authorList>
    </citation>
    <scope>NUCLEOTIDE SEQUENCE</scope>
    <source>
        <strain evidence="2">CCMP2222</strain>
    </source>
</reference>
<dbReference type="PANTHER" id="PTHR13164">
    <property type="entry name" value="CALICYLIN BINDING PROTEIN"/>
    <property type="match status" value="1"/>
</dbReference>